<dbReference type="EMBL" id="KB445643">
    <property type="protein sequence ID" value="EMD64197.1"/>
    <property type="molecule type" value="Genomic_DNA"/>
</dbReference>
<keyword evidence="2" id="KW-1185">Reference proteome</keyword>
<dbReference type="HOGENOM" id="CLU_2223064_0_0_1"/>
<dbReference type="RefSeq" id="XP_007700057.1">
    <property type="nucleotide sequence ID" value="XM_007701867.1"/>
</dbReference>
<sequence length="106" mass="11852">MQTLVLRESFLWIIFVSYSFMFFSSPSQLLKSNEKLYTTLSSPLPFTPPHAHFTYPPSYLTLVSILVSPLISTPSPTISIPSRSHLANLATITPHKGRRSCNTPAQ</sequence>
<dbReference type="KEGG" id="bsc:COCSADRAFT_171265"/>
<gene>
    <name evidence="1" type="ORF">COCSADRAFT_171265</name>
</gene>
<accession>M2T5C1</accession>
<protein>
    <submittedName>
        <fullName evidence="1">Uncharacterized protein</fullName>
    </submittedName>
</protein>
<dbReference type="Proteomes" id="UP000016934">
    <property type="component" value="Unassembled WGS sequence"/>
</dbReference>
<organism evidence="1 2">
    <name type="scientific">Cochliobolus sativus (strain ND90Pr / ATCC 201652)</name>
    <name type="common">Common root rot and spot blotch fungus</name>
    <name type="synonym">Bipolaris sorokiniana</name>
    <dbReference type="NCBI Taxonomy" id="665912"/>
    <lineage>
        <taxon>Eukaryota</taxon>
        <taxon>Fungi</taxon>
        <taxon>Dikarya</taxon>
        <taxon>Ascomycota</taxon>
        <taxon>Pezizomycotina</taxon>
        <taxon>Dothideomycetes</taxon>
        <taxon>Pleosporomycetidae</taxon>
        <taxon>Pleosporales</taxon>
        <taxon>Pleosporineae</taxon>
        <taxon>Pleosporaceae</taxon>
        <taxon>Bipolaris</taxon>
    </lineage>
</organism>
<evidence type="ECO:0000313" key="2">
    <source>
        <dbReference type="Proteomes" id="UP000016934"/>
    </source>
</evidence>
<evidence type="ECO:0000313" key="1">
    <source>
        <dbReference type="EMBL" id="EMD64197.1"/>
    </source>
</evidence>
<name>M2T5C1_COCSN</name>
<reference evidence="1 2" key="1">
    <citation type="journal article" date="2012" name="PLoS Pathog.">
        <title>Diverse lifestyles and strategies of plant pathogenesis encoded in the genomes of eighteen Dothideomycetes fungi.</title>
        <authorList>
            <person name="Ohm R.A."/>
            <person name="Feau N."/>
            <person name="Henrissat B."/>
            <person name="Schoch C.L."/>
            <person name="Horwitz B.A."/>
            <person name="Barry K.W."/>
            <person name="Condon B.J."/>
            <person name="Copeland A.C."/>
            <person name="Dhillon B."/>
            <person name="Glaser F."/>
            <person name="Hesse C.N."/>
            <person name="Kosti I."/>
            <person name="LaButti K."/>
            <person name="Lindquist E.A."/>
            <person name="Lucas S."/>
            <person name="Salamov A.A."/>
            <person name="Bradshaw R.E."/>
            <person name="Ciuffetti L."/>
            <person name="Hamelin R.C."/>
            <person name="Kema G.H.J."/>
            <person name="Lawrence C."/>
            <person name="Scott J.A."/>
            <person name="Spatafora J.W."/>
            <person name="Turgeon B.G."/>
            <person name="de Wit P.J.G.M."/>
            <person name="Zhong S."/>
            <person name="Goodwin S.B."/>
            <person name="Grigoriev I.V."/>
        </authorList>
    </citation>
    <scope>NUCLEOTIDE SEQUENCE [LARGE SCALE GENOMIC DNA]</scope>
    <source>
        <strain evidence="2">ND90Pr / ATCC 201652</strain>
    </source>
</reference>
<dbReference type="AlphaFoldDB" id="M2T5C1"/>
<proteinExistence type="predicted"/>
<dbReference type="GeneID" id="19132734"/>
<reference evidence="2" key="2">
    <citation type="journal article" date="2013" name="PLoS Genet.">
        <title>Comparative genome structure, secondary metabolite, and effector coding capacity across Cochliobolus pathogens.</title>
        <authorList>
            <person name="Condon B.J."/>
            <person name="Leng Y."/>
            <person name="Wu D."/>
            <person name="Bushley K.E."/>
            <person name="Ohm R.A."/>
            <person name="Otillar R."/>
            <person name="Martin J."/>
            <person name="Schackwitz W."/>
            <person name="Grimwood J."/>
            <person name="MohdZainudin N."/>
            <person name="Xue C."/>
            <person name="Wang R."/>
            <person name="Manning V.A."/>
            <person name="Dhillon B."/>
            <person name="Tu Z.J."/>
            <person name="Steffenson B.J."/>
            <person name="Salamov A."/>
            <person name="Sun H."/>
            <person name="Lowry S."/>
            <person name="LaButti K."/>
            <person name="Han J."/>
            <person name="Copeland A."/>
            <person name="Lindquist E."/>
            <person name="Barry K."/>
            <person name="Schmutz J."/>
            <person name="Baker S.E."/>
            <person name="Ciuffetti L.M."/>
            <person name="Grigoriev I.V."/>
            <person name="Zhong S."/>
            <person name="Turgeon B.G."/>
        </authorList>
    </citation>
    <scope>NUCLEOTIDE SEQUENCE [LARGE SCALE GENOMIC DNA]</scope>
    <source>
        <strain evidence="2">ND90Pr / ATCC 201652</strain>
    </source>
</reference>